<organism evidence="1 2">
    <name type="scientific">Acidithiobacillus ferrivorans</name>
    <dbReference type="NCBI Taxonomy" id="160808"/>
    <lineage>
        <taxon>Bacteria</taxon>
        <taxon>Pseudomonadati</taxon>
        <taxon>Pseudomonadota</taxon>
        <taxon>Acidithiobacillia</taxon>
        <taxon>Acidithiobacillales</taxon>
        <taxon>Acidithiobacillaceae</taxon>
        <taxon>Acidithiobacillus</taxon>
    </lineage>
</organism>
<gene>
    <name evidence="1" type="ORF">B7Z70_04400</name>
</gene>
<comment type="caution">
    <text evidence="1">The sequence shown here is derived from an EMBL/GenBank/DDBJ whole genome shotgun (WGS) entry which is preliminary data.</text>
</comment>
<dbReference type="EMBL" id="NCBC01000101">
    <property type="protein sequence ID" value="OYV81793.1"/>
    <property type="molecule type" value="Genomic_DNA"/>
</dbReference>
<protein>
    <submittedName>
        <fullName evidence="1">Transcriptional regulator</fullName>
    </submittedName>
</protein>
<feature type="non-terminal residue" evidence="1">
    <location>
        <position position="1"/>
    </location>
</feature>
<reference evidence="1 2" key="1">
    <citation type="submission" date="2017-03" db="EMBL/GenBank/DDBJ databases">
        <title>Lifting the veil on microbial sulfur biogeochemistry in mining wastewaters.</title>
        <authorList>
            <person name="Kantor R.S."/>
            <person name="Colenbrander Nelson T."/>
            <person name="Marshall S."/>
            <person name="Bennett D."/>
            <person name="Apte S."/>
            <person name="Camacho D."/>
            <person name="Thomas B.C."/>
            <person name="Warren L.A."/>
            <person name="Banfield J.F."/>
        </authorList>
    </citation>
    <scope>NUCLEOTIDE SEQUENCE [LARGE SCALE GENOMIC DNA]</scope>
    <source>
        <strain evidence="1">21-59-9</strain>
    </source>
</reference>
<accession>A0A257T8C0</accession>
<name>A0A257T8C0_9PROT</name>
<evidence type="ECO:0000313" key="1">
    <source>
        <dbReference type="EMBL" id="OYV81793.1"/>
    </source>
</evidence>
<dbReference type="AlphaFoldDB" id="A0A257T8C0"/>
<dbReference type="Proteomes" id="UP000216779">
    <property type="component" value="Unassembled WGS sequence"/>
</dbReference>
<evidence type="ECO:0000313" key="2">
    <source>
        <dbReference type="Proteomes" id="UP000216779"/>
    </source>
</evidence>
<sequence length="29" mass="3479">RIDNRVYCHIADPRILYILSTINNMFAKK</sequence>
<proteinExistence type="predicted"/>